<evidence type="ECO:0000256" key="4">
    <source>
        <dbReference type="PROSITE-ProRule" id="PRU00104"/>
    </source>
</evidence>
<keyword evidence="3 4" id="KW-0833">Ubl conjugation pathway</keyword>
<feature type="repeat" description="RCC1" evidence="5">
    <location>
        <begin position="35"/>
        <end position="89"/>
    </location>
</feature>
<dbReference type="InterPro" id="IPR051709">
    <property type="entry name" value="Ub-ligase/GTPase-reg"/>
</dbReference>
<dbReference type="PROSITE" id="PS50012">
    <property type="entry name" value="RCC1_3"/>
    <property type="match status" value="5"/>
</dbReference>
<dbReference type="PROSITE" id="PS50237">
    <property type="entry name" value="HECT"/>
    <property type="match status" value="1"/>
</dbReference>
<protein>
    <recommendedName>
        <fullName evidence="6">HECT domain-containing protein</fullName>
    </recommendedName>
</protein>
<dbReference type="PANTHER" id="PTHR45622:SF58">
    <property type="entry name" value="REGULATOR OF CHROMOSOME CONDENSATION DOMAIN-CONTAINING PROTEIN"/>
    <property type="match status" value="1"/>
</dbReference>
<dbReference type="InterPro" id="IPR000569">
    <property type="entry name" value="HECT_dom"/>
</dbReference>
<evidence type="ECO:0000256" key="3">
    <source>
        <dbReference type="ARBA" id="ARBA00022786"/>
    </source>
</evidence>
<evidence type="ECO:0000256" key="2">
    <source>
        <dbReference type="ARBA" id="ARBA00022737"/>
    </source>
</evidence>
<accession>A0A7S4HJP3</accession>
<keyword evidence="1" id="KW-0808">Transferase</keyword>
<dbReference type="Gene3D" id="2.130.10.30">
    <property type="entry name" value="Regulator of chromosome condensation 1/beta-lactamase-inhibitor protein II"/>
    <property type="match status" value="2"/>
</dbReference>
<dbReference type="PROSITE" id="PS00626">
    <property type="entry name" value="RCC1_2"/>
    <property type="match status" value="1"/>
</dbReference>
<keyword evidence="2" id="KW-0677">Repeat</keyword>
<evidence type="ECO:0000256" key="5">
    <source>
        <dbReference type="PROSITE-ProRule" id="PRU00235"/>
    </source>
</evidence>
<dbReference type="PANTHER" id="PTHR45622">
    <property type="entry name" value="UBIQUITIN-PROTEIN LIGASE E3A-RELATED"/>
    <property type="match status" value="1"/>
</dbReference>
<dbReference type="InterPro" id="IPR000408">
    <property type="entry name" value="Reg_chr_condens"/>
</dbReference>
<dbReference type="PRINTS" id="PR00633">
    <property type="entry name" value="RCCNDNSATION"/>
</dbReference>
<dbReference type="CDD" id="cd00078">
    <property type="entry name" value="HECTc"/>
    <property type="match status" value="1"/>
</dbReference>
<reference evidence="7" key="1">
    <citation type="submission" date="2021-01" db="EMBL/GenBank/DDBJ databases">
        <authorList>
            <person name="Corre E."/>
            <person name="Pelletier E."/>
            <person name="Niang G."/>
            <person name="Scheremetjew M."/>
            <person name="Finn R."/>
            <person name="Kale V."/>
            <person name="Holt S."/>
            <person name="Cochrane G."/>
            <person name="Meng A."/>
            <person name="Brown T."/>
            <person name="Cohen L."/>
        </authorList>
    </citation>
    <scope>NUCLEOTIDE SEQUENCE</scope>
    <source>
        <strain evidence="7">DIVA3 518/3/11/1/6</strain>
    </source>
</reference>
<dbReference type="InterPro" id="IPR058923">
    <property type="entry name" value="RCC1-like_dom"/>
</dbReference>
<dbReference type="SUPFAM" id="SSF50985">
    <property type="entry name" value="RCC1/BLIP-II"/>
    <property type="match status" value="1"/>
</dbReference>
<evidence type="ECO:0000259" key="6">
    <source>
        <dbReference type="PROSITE" id="PS50237"/>
    </source>
</evidence>
<feature type="repeat" description="RCC1" evidence="5">
    <location>
        <begin position="143"/>
        <end position="194"/>
    </location>
</feature>
<dbReference type="Pfam" id="PF00632">
    <property type="entry name" value="HECT"/>
    <property type="match status" value="1"/>
</dbReference>
<dbReference type="Gene3D" id="3.30.2160.10">
    <property type="entry name" value="Hect, E3 ligase catalytic domain"/>
    <property type="match status" value="1"/>
</dbReference>
<evidence type="ECO:0000256" key="1">
    <source>
        <dbReference type="ARBA" id="ARBA00022679"/>
    </source>
</evidence>
<feature type="repeat" description="RCC1" evidence="5">
    <location>
        <begin position="257"/>
        <end position="308"/>
    </location>
</feature>
<dbReference type="EMBL" id="HBKP01001714">
    <property type="protein sequence ID" value="CAE2201141.1"/>
    <property type="molecule type" value="Transcribed_RNA"/>
</dbReference>
<organism evidence="7">
    <name type="scientific">Vannella robusta</name>
    <dbReference type="NCBI Taxonomy" id="1487602"/>
    <lineage>
        <taxon>Eukaryota</taxon>
        <taxon>Amoebozoa</taxon>
        <taxon>Discosea</taxon>
        <taxon>Flabellinia</taxon>
        <taxon>Vannellidae</taxon>
        <taxon>Vannella</taxon>
    </lineage>
</organism>
<sequence length="955" mass="106508">MFYSCKPNLVPALETFVSVDCSLGTSHSAVVTNNGTLLTFGSNESGELGIGSTDLSSDKPRAIHIKDGNSPKFVKVACGDRFTYAICEDGKVFSWGLNWNGQLGRGDFLGVTIPDSPILSLACHAIKAITCGQSHSLFLTVSGFLYSCGSNNFGQLGHGDDVKRVRPTLIEMQRPVSFCEISSGCFHNLARDSEGNVYSWGSNSHGQLGHGNETSASSPTRIEFFVQQKLKVLELATGSRHSIATTESIGEDFKGLRAIYTWGCGASGQLGHGNTKSLCTPQAIKAEQGNIPTFISCGSEFTLVGFNNEGERGGSEISAFSAGEIENLGKTNLSLLYHKIQVVFMSASCLNASFLDVDPQSPNYHRLTNQFISGVHMPTVRQSFIHLVQLYEKNTSLMNVLANSTGKLVQNLGNLPFSHPSTLRVFLILVEVPWMLQVAQFNVVLEQLTRAIVGLSSTAKQILKNFWMKLSPEYAGRVLQVFKGYLEYLLSSSILDRTIISSVVLVMDILHQATHESKSVSHEKFAVPVLLQRINLQQDFENWRESAGRVFSFCDYPFLFDSTAKQKLLGIEASLQMREQVLRAILQRTSPCLELVVHRERVFDDVMNELVNYISGLDGFPICALKKPLVVKFRGEDGVDDGGLKRELFYLLTEKIFDKEHDLFQLTPETYFSWFSDIDHSQPHSAASITFPRETQYKLVGMVIGMAIYNHVLLNLHFPNALYRALMDKEMRLKDLVQFQPSVGKGLQQLMDMSDKDIEDCDLFFDIPTKNGKLHELCPNGSNIRVSKTNVALYVQLYCQYVLYDSVKLQLTALKEGFWLTSNGKAMKLLRAEELELFACGSPKLDFHALQRVTKYINGYTDKTPVINWFWEEVHGYSYEQKRNFMLFVTGAPRAPMQGLSHIPFAIQKSGPHSDRLPVAHTCYNILDLPEYASRKDLSEKLLIAINNSQGFGIV</sequence>
<dbReference type="Pfam" id="PF25390">
    <property type="entry name" value="WD40_RLD"/>
    <property type="match status" value="1"/>
</dbReference>
<dbReference type="Gene3D" id="3.90.1750.10">
    <property type="entry name" value="Hect, E3 ligase catalytic domains"/>
    <property type="match status" value="1"/>
</dbReference>
<evidence type="ECO:0000313" key="7">
    <source>
        <dbReference type="EMBL" id="CAE2201141.1"/>
    </source>
</evidence>
<dbReference type="SUPFAM" id="SSF56204">
    <property type="entry name" value="Hect, E3 ligase catalytic domain"/>
    <property type="match status" value="1"/>
</dbReference>
<dbReference type="InterPro" id="IPR009091">
    <property type="entry name" value="RCC1/BLIP-II"/>
</dbReference>
<dbReference type="SMART" id="SM00119">
    <property type="entry name" value="HECTc"/>
    <property type="match status" value="1"/>
</dbReference>
<feature type="active site" description="Glycyl thioester intermediate" evidence="4">
    <location>
        <position position="923"/>
    </location>
</feature>
<proteinExistence type="predicted"/>
<dbReference type="InterPro" id="IPR035983">
    <property type="entry name" value="Hect_E3_ubiquitin_ligase"/>
</dbReference>
<dbReference type="GO" id="GO:0004842">
    <property type="term" value="F:ubiquitin-protein transferase activity"/>
    <property type="evidence" value="ECO:0007669"/>
    <property type="project" value="InterPro"/>
</dbReference>
<name>A0A7S4HJP3_9EUKA</name>
<gene>
    <name evidence="7" type="ORF">VSP0166_LOCUS1239</name>
</gene>
<dbReference type="Gene3D" id="3.30.2410.10">
    <property type="entry name" value="Hect, E3 ligase catalytic domain"/>
    <property type="match status" value="1"/>
</dbReference>
<feature type="domain" description="HECT" evidence="6">
    <location>
        <begin position="625"/>
        <end position="955"/>
    </location>
</feature>
<dbReference type="FunFam" id="3.30.2410.10:FF:000003">
    <property type="entry name" value="probable E3 ubiquitin-protein ligase HERC4 isoform X1"/>
    <property type="match status" value="1"/>
</dbReference>
<feature type="repeat" description="RCC1" evidence="5">
    <location>
        <begin position="90"/>
        <end position="142"/>
    </location>
</feature>
<feature type="repeat" description="RCC1" evidence="5">
    <location>
        <begin position="195"/>
        <end position="248"/>
    </location>
</feature>
<dbReference type="AlphaFoldDB" id="A0A7S4HJP3"/>